<accession>A0A8S9TBQ1</accession>
<evidence type="ECO:0000313" key="2">
    <source>
        <dbReference type="Proteomes" id="UP000029738"/>
    </source>
</evidence>
<gene>
    <name evidence="1" type="ORF">DA73_0400033845</name>
</gene>
<comment type="caution">
    <text evidence="1">The sequence shown here is derived from an EMBL/GenBank/DDBJ whole genome shotgun (WGS) entry which is preliminary data.</text>
</comment>
<reference evidence="1" key="1">
    <citation type="journal article" date="2015" name="Genome Announc.">
        <title>Draft Genome Sequence of Tolypothrix boutellei Strain VB521301.</title>
        <authorList>
            <person name="Chandrababunaidu M.M."/>
            <person name="Singh D."/>
            <person name="Sen D."/>
            <person name="Bhan S."/>
            <person name="Das S."/>
            <person name="Gupta A."/>
            <person name="Adhikary S.P."/>
            <person name="Tripathy S."/>
        </authorList>
    </citation>
    <scope>NUCLEOTIDE SEQUENCE</scope>
    <source>
        <strain evidence="1">VB521301</strain>
    </source>
</reference>
<dbReference type="RefSeq" id="WP_038082326.1">
    <property type="nucleotide sequence ID" value="NZ_JHEG04000001.1"/>
</dbReference>
<proteinExistence type="predicted"/>
<keyword evidence="2" id="KW-1185">Reference proteome</keyword>
<sequence>MPDILALLECLQRYTARTTLRRWSVITYAILGMSGRITMLKKLNKFLSLTYLVLDGHFGNNGAVVMAFMVNVSQVLLSHFRRFNPDFSITDLKALFRYANPLSTRCPVRGWGQNSQQK</sequence>
<dbReference type="EMBL" id="JHEG04000001">
    <property type="protein sequence ID" value="KAF3889900.1"/>
    <property type="molecule type" value="Genomic_DNA"/>
</dbReference>
<reference evidence="1" key="2">
    <citation type="submission" date="2019-11" db="EMBL/GenBank/DDBJ databases">
        <title>Improved Assembly of Tolypothrix boutellei genome.</title>
        <authorList>
            <person name="Sarangi A.N."/>
            <person name="Mukherjee M."/>
            <person name="Ghosh S."/>
            <person name="Singh D."/>
            <person name="Das A."/>
            <person name="Kant S."/>
            <person name="Prusty A."/>
            <person name="Tripathy S."/>
        </authorList>
    </citation>
    <scope>NUCLEOTIDE SEQUENCE</scope>
    <source>
        <strain evidence="1">VB521301</strain>
    </source>
</reference>
<organism evidence="1 2">
    <name type="scientific">Tolypothrix bouteillei VB521301</name>
    <dbReference type="NCBI Taxonomy" id="1479485"/>
    <lineage>
        <taxon>Bacteria</taxon>
        <taxon>Bacillati</taxon>
        <taxon>Cyanobacteriota</taxon>
        <taxon>Cyanophyceae</taxon>
        <taxon>Nostocales</taxon>
        <taxon>Tolypothrichaceae</taxon>
        <taxon>Tolypothrix</taxon>
    </lineage>
</organism>
<evidence type="ECO:0000313" key="1">
    <source>
        <dbReference type="EMBL" id="KAF3889900.1"/>
    </source>
</evidence>
<dbReference type="Proteomes" id="UP000029738">
    <property type="component" value="Unassembled WGS sequence"/>
</dbReference>
<protein>
    <submittedName>
        <fullName evidence="1">Uncharacterized protein</fullName>
    </submittedName>
</protein>
<name>A0A8S9TBQ1_9CYAN</name>
<dbReference type="AlphaFoldDB" id="A0A8S9TBQ1"/>
<dbReference type="OrthoDB" id="530212at2"/>